<dbReference type="Proteomes" id="UP000595140">
    <property type="component" value="Unassembled WGS sequence"/>
</dbReference>
<protein>
    <recommendedName>
        <fullName evidence="1">PB1 domain-containing protein</fullName>
    </recommendedName>
</protein>
<accession>A0A484N445</accession>
<dbReference type="InterPro" id="IPR053198">
    <property type="entry name" value="Gynoecium_Dev_Regulator"/>
</dbReference>
<dbReference type="Gene3D" id="3.10.20.90">
    <property type="entry name" value="Phosphatidylinositol 3-kinase Catalytic Subunit, Chain A, domain 1"/>
    <property type="match status" value="1"/>
</dbReference>
<name>A0A484N445_9ASTE</name>
<evidence type="ECO:0000259" key="1">
    <source>
        <dbReference type="SMART" id="SM00666"/>
    </source>
</evidence>
<dbReference type="AlphaFoldDB" id="A0A484N445"/>
<feature type="domain" description="PB1" evidence="1">
    <location>
        <begin position="25"/>
        <end position="111"/>
    </location>
</feature>
<organism evidence="2 3">
    <name type="scientific">Cuscuta campestris</name>
    <dbReference type="NCBI Taxonomy" id="132261"/>
    <lineage>
        <taxon>Eukaryota</taxon>
        <taxon>Viridiplantae</taxon>
        <taxon>Streptophyta</taxon>
        <taxon>Embryophyta</taxon>
        <taxon>Tracheophyta</taxon>
        <taxon>Spermatophyta</taxon>
        <taxon>Magnoliopsida</taxon>
        <taxon>eudicotyledons</taxon>
        <taxon>Gunneridae</taxon>
        <taxon>Pentapetalae</taxon>
        <taxon>asterids</taxon>
        <taxon>lamiids</taxon>
        <taxon>Solanales</taxon>
        <taxon>Convolvulaceae</taxon>
        <taxon>Cuscuteae</taxon>
        <taxon>Cuscuta</taxon>
        <taxon>Cuscuta subgen. Grammica</taxon>
        <taxon>Cuscuta sect. Cleistogrammica</taxon>
    </lineage>
</organism>
<dbReference type="PANTHER" id="PTHR31066:SF74">
    <property type="entry name" value="PB1 DOMAIN-CONTAINING PROTEIN"/>
    <property type="match status" value="1"/>
</dbReference>
<dbReference type="CDD" id="cd06410">
    <property type="entry name" value="PB1_UP2"/>
    <property type="match status" value="1"/>
</dbReference>
<evidence type="ECO:0000313" key="3">
    <source>
        <dbReference type="Proteomes" id="UP000595140"/>
    </source>
</evidence>
<proteinExistence type="predicted"/>
<gene>
    <name evidence="2" type="ORF">CCAM_LOCUS37395</name>
</gene>
<dbReference type="OrthoDB" id="1914296at2759"/>
<sequence>MNSGGGKPPTIKILYSYLGRIVAGRPDGKLRYVGGYTRVLSVDRSISYAELMLKFAEACGESMNLKCKLPAEDLDVLVSISGDEELAAVIEEYDRVSAAENREMKVRAVLSPVKSPKKASPPSSPMSCFDFPAKSRLNQVKISGHCSHPPYKPSSLLRCSPPVVGYPIAAEKLHHCRGAPNPSRLQNVCFANRRNCSH</sequence>
<reference evidence="2 3" key="1">
    <citation type="submission" date="2018-04" db="EMBL/GenBank/DDBJ databases">
        <authorList>
            <person name="Vogel A."/>
        </authorList>
    </citation>
    <scope>NUCLEOTIDE SEQUENCE [LARGE SCALE GENOMIC DNA]</scope>
</reference>
<evidence type="ECO:0000313" key="2">
    <source>
        <dbReference type="EMBL" id="VFQ95619.1"/>
    </source>
</evidence>
<keyword evidence="3" id="KW-1185">Reference proteome</keyword>
<dbReference type="SMART" id="SM00666">
    <property type="entry name" value="PB1"/>
    <property type="match status" value="1"/>
</dbReference>
<dbReference type="Pfam" id="PF00564">
    <property type="entry name" value="PB1"/>
    <property type="match status" value="1"/>
</dbReference>
<dbReference type="InterPro" id="IPR000270">
    <property type="entry name" value="PB1_dom"/>
</dbReference>
<dbReference type="PANTHER" id="PTHR31066">
    <property type="entry name" value="OS05G0427100 PROTEIN-RELATED"/>
    <property type="match status" value="1"/>
</dbReference>
<dbReference type="SUPFAM" id="SSF54277">
    <property type="entry name" value="CAD &amp; PB1 domains"/>
    <property type="match status" value="1"/>
</dbReference>
<dbReference type="EMBL" id="OOIL02005600">
    <property type="protein sequence ID" value="VFQ95619.1"/>
    <property type="molecule type" value="Genomic_DNA"/>
</dbReference>